<evidence type="ECO:0000259" key="2">
    <source>
        <dbReference type="Pfam" id="PF13568"/>
    </source>
</evidence>
<gene>
    <name evidence="3" type="ORF">SAMN05216464_12427</name>
</gene>
<accession>A0A1G7N1Q5</accession>
<dbReference type="EMBL" id="FNAI01000024">
    <property type="protein sequence ID" value="SDF67983.1"/>
    <property type="molecule type" value="Genomic_DNA"/>
</dbReference>
<reference evidence="3 4" key="1">
    <citation type="submission" date="2016-10" db="EMBL/GenBank/DDBJ databases">
        <authorList>
            <person name="de Groot N.N."/>
        </authorList>
    </citation>
    <scope>NUCLEOTIDE SEQUENCE [LARGE SCALE GENOMIC DNA]</scope>
    <source>
        <strain evidence="3 4">47C3B</strain>
    </source>
</reference>
<dbReference type="STRING" id="1391627.SAMN05216464_12427"/>
<sequence length="225" mass="25328">MKKIIFLAICLFTAGAASAQRYYRPHRRPPQRVVRHESNRQYDDFYRIKVGLTAGLNISNTIDAYDANFSTGSIAGLNAGLTLDIPLVYPLSFAPELLFSQKGYSANTDYGKFTQRTNYIDVPLLAKLRLAPGFAVVIGPQLNFLTSTKNTYETGFNNSYQESYNNRGDQNVVSGVIGVSIDLNRNVELRGRYNIDLSANHPYADSYLPDYRNQVWQIGLGFKFQ</sequence>
<dbReference type="RefSeq" id="WP_240315381.1">
    <property type="nucleotide sequence ID" value="NZ_FNAI01000024.1"/>
</dbReference>
<evidence type="ECO:0000256" key="1">
    <source>
        <dbReference type="SAM" id="SignalP"/>
    </source>
</evidence>
<name>A0A1G7N1Q5_9SPHI</name>
<protein>
    <submittedName>
        <fullName evidence="3">Outer membrane protein beta-barrel domain-containing protein</fullName>
    </submittedName>
</protein>
<dbReference type="Proteomes" id="UP000199072">
    <property type="component" value="Unassembled WGS sequence"/>
</dbReference>
<evidence type="ECO:0000313" key="3">
    <source>
        <dbReference type="EMBL" id="SDF67983.1"/>
    </source>
</evidence>
<keyword evidence="1" id="KW-0732">Signal</keyword>
<proteinExistence type="predicted"/>
<dbReference type="AlphaFoldDB" id="A0A1G7N1Q5"/>
<dbReference type="Pfam" id="PF13568">
    <property type="entry name" value="OMP_b-brl_2"/>
    <property type="match status" value="1"/>
</dbReference>
<keyword evidence="4" id="KW-1185">Reference proteome</keyword>
<dbReference type="InterPro" id="IPR025665">
    <property type="entry name" value="Beta-barrel_OMP_2"/>
</dbReference>
<feature type="chain" id="PRO_5011666630" evidence="1">
    <location>
        <begin position="20"/>
        <end position="225"/>
    </location>
</feature>
<feature type="domain" description="Outer membrane protein beta-barrel" evidence="2">
    <location>
        <begin position="46"/>
        <end position="197"/>
    </location>
</feature>
<feature type="signal peptide" evidence="1">
    <location>
        <begin position="1"/>
        <end position="19"/>
    </location>
</feature>
<evidence type="ECO:0000313" key="4">
    <source>
        <dbReference type="Proteomes" id="UP000199072"/>
    </source>
</evidence>
<organism evidence="3 4">
    <name type="scientific">Mucilaginibacter pineti</name>
    <dbReference type="NCBI Taxonomy" id="1391627"/>
    <lineage>
        <taxon>Bacteria</taxon>
        <taxon>Pseudomonadati</taxon>
        <taxon>Bacteroidota</taxon>
        <taxon>Sphingobacteriia</taxon>
        <taxon>Sphingobacteriales</taxon>
        <taxon>Sphingobacteriaceae</taxon>
        <taxon>Mucilaginibacter</taxon>
    </lineage>
</organism>